<gene>
    <name evidence="2" type="ORF">PUN28_014241</name>
</gene>
<keyword evidence="3" id="KW-1185">Reference proteome</keyword>
<sequence>MQRSAIITHVRELYSSYSKMMTREVTIVICNIRCICFASYGSKLINFKRKKLTTVGLATPARQPLHPASPKAPYAPPDPFDPIFANQPNRSLSPSTDEGYPAPTVWLSDLSSGRWLISSKFKDQPGDCEETDVAENGLQFGSGGRPTDEP</sequence>
<evidence type="ECO:0000313" key="3">
    <source>
        <dbReference type="Proteomes" id="UP001430953"/>
    </source>
</evidence>
<proteinExistence type="predicted"/>
<protein>
    <submittedName>
        <fullName evidence="2">Uncharacterized protein</fullName>
    </submittedName>
</protein>
<reference evidence="2 3" key="1">
    <citation type="submission" date="2023-03" db="EMBL/GenBank/DDBJ databases">
        <title>High recombination rates correlate with genetic variation in Cardiocondyla obscurior ants.</title>
        <authorList>
            <person name="Errbii M."/>
        </authorList>
    </citation>
    <scope>NUCLEOTIDE SEQUENCE [LARGE SCALE GENOMIC DNA]</scope>
    <source>
        <strain evidence="2">Alpha-2009</strain>
        <tissue evidence="2">Whole body</tissue>
    </source>
</reference>
<evidence type="ECO:0000313" key="2">
    <source>
        <dbReference type="EMBL" id="KAL0109008.1"/>
    </source>
</evidence>
<name>A0AAW2F0D8_9HYME</name>
<feature type="region of interest" description="Disordered" evidence="1">
    <location>
        <begin position="122"/>
        <end position="150"/>
    </location>
</feature>
<dbReference type="Proteomes" id="UP001430953">
    <property type="component" value="Unassembled WGS sequence"/>
</dbReference>
<feature type="compositionally biased region" description="Polar residues" evidence="1">
    <location>
        <begin position="86"/>
        <end position="96"/>
    </location>
</feature>
<comment type="caution">
    <text evidence="2">The sequence shown here is derived from an EMBL/GenBank/DDBJ whole genome shotgun (WGS) entry which is preliminary data.</text>
</comment>
<accession>A0AAW2F0D8</accession>
<dbReference type="EMBL" id="JADYXP020000015">
    <property type="protein sequence ID" value="KAL0109008.1"/>
    <property type="molecule type" value="Genomic_DNA"/>
</dbReference>
<dbReference type="AlphaFoldDB" id="A0AAW2F0D8"/>
<evidence type="ECO:0000256" key="1">
    <source>
        <dbReference type="SAM" id="MobiDB-lite"/>
    </source>
</evidence>
<organism evidence="2 3">
    <name type="scientific">Cardiocondyla obscurior</name>
    <dbReference type="NCBI Taxonomy" id="286306"/>
    <lineage>
        <taxon>Eukaryota</taxon>
        <taxon>Metazoa</taxon>
        <taxon>Ecdysozoa</taxon>
        <taxon>Arthropoda</taxon>
        <taxon>Hexapoda</taxon>
        <taxon>Insecta</taxon>
        <taxon>Pterygota</taxon>
        <taxon>Neoptera</taxon>
        <taxon>Endopterygota</taxon>
        <taxon>Hymenoptera</taxon>
        <taxon>Apocrita</taxon>
        <taxon>Aculeata</taxon>
        <taxon>Formicoidea</taxon>
        <taxon>Formicidae</taxon>
        <taxon>Myrmicinae</taxon>
        <taxon>Cardiocondyla</taxon>
    </lineage>
</organism>
<feature type="region of interest" description="Disordered" evidence="1">
    <location>
        <begin position="59"/>
        <end position="99"/>
    </location>
</feature>